<keyword evidence="7" id="KW-0732">Signal</keyword>
<evidence type="ECO:0000256" key="12">
    <source>
        <dbReference type="SAM" id="Phobius"/>
    </source>
</evidence>
<keyword evidence="5" id="KW-0165">Cleavage on pair of basic residues</keyword>
<organism evidence="15 16">
    <name type="scientific">Porites lobata</name>
    <dbReference type="NCBI Taxonomy" id="104759"/>
    <lineage>
        <taxon>Eukaryota</taxon>
        <taxon>Metazoa</taxon>
        <taxon>Cnidaria</taxon>
        <taxon>Anthozoa</taxon>
        <taxon>Hexacorallia</taxon>
        <taxon>Scleractinia</taxon>
        <taxon>Fungiina</taxon>
        <taxon>Poritidae</taxon>
        <taxon>Porites</taxon>
    </lineage>
</organism>
<name>A0ABN8NG25_9CNID</name>
<keyword evidence="6 12" id="KW-0812">Transmembrane</keyword>
<feature type="domain" description="Renin receptor N-terminal" evidence="14">
    <location>
        <begin position="6"/>
        <end position="102"/>
    </location>
</feature>
<evidence type="ECO:0000256" key="11">
    <source>
        <dbReference type="ARBA" id="ARBA00023170"/>
    </source>
</evidence>
<dbReference type="Proteomes" id="UP001159405">
    <property type="component" value="Unassembled WGS sequence"/>
</dbReference>
<comment type="caution">
    <text evidence="15">The sequence shown here is derived from an EMBL/GenBank/DDBJ whole genome shotgun (WGS) entry which is preliminary data.</text>
</comment>
<keyword evidence="10 12" id="KW-0472">Membrane</keyword>
<evidence type="ECO:0000256" key="6">
    <source>
        <dbReference type="ARBA" id="ARBA00022692"/>
    </source>
</evidence>
<dbReference type="EMBL" id="CALNXK010000019">
    <property type="protein sequence ID" value="CAH3106756.1"/>
    <property type="molecule type" value="Genomic_DNA"/>
</dbReference>
<evidence type="ECO:0000256" key="9">
    <source>
        <dbReference type="ARBA" id="ARBA00022989"/>
    </source>
</evidence>
<dbReference type="PANTHER" id="PTHR13351:SF1">
    <property type="entry name" value="RENIN RECEPTOR"/>
    <property type="match status" value="1"/>
</dbReference>
<sequence>PSPDNSKLIIAHSPSYVTFLPNAGTIAADEISNVIALALGFSSTKELNWAGLLAGDLFRRPKANVLITVDGITKDDEFDLPGRVSAYPVQESEDASSLAAILSTSSVTQENLPTRVTGAFGGKSLTVSVSGNELLAAAGHATGANSHTLFWNQAEDKFKQVEGDLKGLSDLTTAKDEILKRLEKAYFGKGVKFSSDTKEFTVSIPGKGNAVFNVEKKEDFLLFAEIDAIFQIIEKLKSNPSLVQDGIPDIYTLSLSSVKILRRRYGDKSSQAEGAVHFLQGVIPTIVKEFTDLYNGNVLVEVLSLEWKGDLHTKYPQEMHVVYNEMQPYLSSQSADMFRDQLPAITLRHDLEDTMKESLCEALQNKLLSVQSPLRVTCGRGHRSRRAAVSASEGVVSTHLAKVNLAPVYSADYPVIFNICLWLLVVLALALYVISLVMWYLDPGRDSIIYRMTSQRIKTD</sequence>
<evidence type="ECO:0000256" key="5">
    <source>
        <dbReference type="ARBA" id="ARBA00022685"/>
    </source>
</evidence>
<accession>A0ABN8NG25</accession>
<dbReference type="InterPro" id="IPR057318">
    <property type="entry name" value="RENR_N"/>
</dbReference>
<evidence type="ECO:0000256" key="10">
    <source>
        <dbReference type="ARBA" id="ARBA00023136"/>
    </source>
</evidence>
<dbReference type="Pfam" id="PF25294">
    <property type="entry name" value="RENR_N"/>
    <property type="match status" value="2"/>
</dbReference>
<evidence type="ECO:0000256" key="1">
    <source>
        <dbReference type="ARBA" id="ARBA00004115"/>
    </source>
</evidence>
<evidence type="ECO:0008006" key="17">
    <source>
        <dbReference type="Google" id="ProtNLM"/>
    </source>
</evidence>
<evidence type="ECO:0000259" key="14">
    <source>
        <dbReference type="Pfam" id="PF25294"/>
    </source>
</evidence>
<keyword evidence="8" id="KW-0256">Endoplasmic reticulum</keyword>
<reference evidence="15 16" key="1">
    <citation type="submission" date="2022-05" db="EMBL/GenBank/DDBJ databases">
        <authorList>
            <consortium name="Genoscope - CEA"/>
            <person name="William W."/>
        </authorList>
    </citation>
    <scope>NUCLEOTIDE SEQUENCE [LARGE SCALE GENOMIC DNA]</scope>
</reference>
<feature type="domain" description="Renin receptor N-terminal" evidence="14">
    <location>
        <begin position="212"/>
        <end position="305"/>
    </location>
</feature>
<evidence type="ECO:0000313" key="15">
    <source>
        <dbReference type="EMBL" id="CAH3106756.1"/>
    </source>
</evidence>
<comment type="subcellular location">
    <subcellularLocation>
        <location evidence="2">Cell membrane</location>
        <topology evidence="2">Single-pass type I membrane protein</topology>
    </subcellularLocation>
    <subcellularLocation>
        <location evidence="1">Endoplasmic reticulum membrane</location>
        <topology evidence="1">Single-pass type I membrane protein</topology>
    </subcellularLocation>
    <subcellularLocation>
        <location evidence="3">Vesicle</location>
    </subcellularLocation>
</comment>
<feature type="non-terminal residue" evidence="15">
    <location>
        <position position="1"/>
    </location>
</feature>
<feature type="domain" description="Renin receptor-like C-terminal transmembrane spanning segment" evidence="13">
    <location>
        <begin position="395"/>
        <end position="460"/>
    </location>
</feature>
<dbReference type="InterPro" id="IPR056780">
    <property type="entry name" value="Renin_r_C"/>
</dbReference>
<proteinExistence type="predicted"/>
<keyword evidence="11" id="KW-0675">Receptor</keyword>
<keyword evidence="16" id="KW-1185">Reference proteome</keyword>
<feature type="transmembrane region" description="Helical" evidence="12">
    <location>
        <begin position="415"/>
        <end position="441"/>
    </location>
</feature>
<dbReference type="InterPro" id="IPR012493">
    <property type="entry name" value="Renin_rcpt"/>
</dbReference>
<evidence type="ECO:0000256" key="8">
    <source>
        <dbReference type="ARBA" id="ARBA00022824"/>
    </source>
</evidence>
<evidence type="ECO:0000256" key="7">
    <source>
        <dbReference type="ARBA" id="ARBA00022729"/>
    </source>
</evidence>
<keyword evidence="4" id="KW-1003">Cell membrane</keyword>
<protein>
    <recommendedName>
        <fullName evidence="17">Renin receptor</fullName>
    </recommendedName>
</protein>
<evidence type="ECO:0000256" key="3">
    <source>
        <dbReference type="ARBA" id="ARBA00004373"/>
    </source>
</evidence>
<dbReference type="Pfam" id="PF07850">
    <property type="entry name" value="Renin_r"/>
    <property type="match status" value="1"/>
</dbReference>
<gene>
    <name evidence="15" type="ORF">PLOB_00014947</name>
</gene>
<evidence type="ECO:0000256" key="4">
    <source>
        <dbReference type="ARBA" id="ARBA00022475"/>
    </source>
</evidence>
<evidence type="ECO:0000313" key="16">
    <source>
        <dbReference type="Proteomes" id="UP001159405"/>
    </source>
</evidence>
<evidence type="ECO:0000259" key="13">
    <source>
        <dbReference type="Pfam" id="PF07850"/>
    </source>
</evidence>
<evidence type="ECO:0000256" key="2">
    <source>
        <dbReference type="ARBA" id="ARBA00004251"/>
    </source>
</evidence>
<keyword evidence="9 12" id="KW-1133">Transmembrane helix</keyword>
<dbReference type="PANTHER" id="PTHR13351">
    <property type="entry name" value="RENIN RECEPTOR"/>
    <property type="match status" value="1"/>
</dbReference>